<accession>A0ABW2IWK8</accession>
<evidence type="ECO:0000256" key="1">
    <source>
        <dbReference type="SAM" id="SignalP"/>
    </source>
</evidence>
<dbReference type="EMBL" id="JBHTBD010000005">
    <property type="protein sequence ID" value="MFC7295660.1"/>
    <property type="molecule type" value="Genomic_DNA"/>
</dbReference>
<dbReference type="InterPro" id="IPR011990">
    <property type="entry name" value="TPR-like_helical_dom_sf"/>
</dbReference>
<feature type="chain" id="PRO_5045496964" description="Tetratricopeptide repeat protein" evidence="1">
    <location>
        <begin position="29"/>
        <end position="493"/>
    </location>
</feature>
<comment type="caution">
    <text evidence="2">The sequence shown here is derived from an EMBL/GenBank/DDBJ whole genome shotgun (WGS) entry which is preliminary data.</text>
</comment>
<gene>
    <name evidence="2" type="ORF">ACFQQA_13110</name>
</gene>
<proteinExistence type="predicted"/>
<dbReference type="Proteomes" id="UP001596506">
    <property type="component" value="Unassembled WGS sequence"/>
</dbReference>
<name>A0ABW2IWK8_9GAMM</name>
<evidence type="ECO:0000313" key="3">
    <source>
        <dbReference type="Proteomes" id="UP001596506"/>
    </source>
</evidence>
<reference evidence="3" key="1">
    <citation type="journal article" date="2019" name="Int. J. Syst. Evol. Microbiol.">
        <title>The Global Catalogue of Microorganisms (GCM) 10K type strain sequencing project: providing services to taxonomists for standard genome sequencing and annotation.</title>
        <authorList>
            <consortium name="The Broad Institute Genomics Platform"/>
            <consortium name="The Broad Institute Genome Sequencing Center for Infectious Disease"/>
            <person name="Wu L."/>
            <person name="Ma J."/>
        </authorList>
    </citation>
    <scope>NUCLEOTIDE SEQUENCE [LARGE SCALE GENOMIC DNA]</scope>
    <source>
        <strain evidence="3">CCUG 60559</strain>
    </source>
</reference>
<protein>
    <recommendedName>
        <fullName evidence="4">Tetratricopeptide repeat protein</fullName>
    </recommendedName>
</protein>
<dbReference type="RefSeq" id="WP_100688643.1">
    <property type="nucleotide sequence ID" value="NZ_JBHTBD010000005.1"/>
</dbReference>
<evidence type="ECO:0000313" key="2">
    <source>
        <dbReference type="EMBL" id="MFC7295660.1"/>
    </source>
</evidence>
<sequence>MGQLLLNRAALAVISLVASALMATITYADAPAPNALRAGLEQFALAASGWNTSGTGVLGQRRKPRQQALYEEAESARTGGDFEQAGKVLAGMDEGYWSALGYLNLSSAYARNDLNPSRALVALRVALAMAEKDPHSRRKTALRSRILLRAGYLAYTNSEYEKAIGFLERIPLDSHKTPQALYFHGLALSQQGNHRAAMQSWHRAKKYPLAYPGVAESWLGMGRGYDLSGYLGQAGEAYLAANGAYESERVTLRKLASQVEDQGAYTALVLNSQGLGNRSADWFLADSRTLSQPRTAYLLQFMEQPAGQKAVDRVADLSQMAVTLERNIADLDVFIAAISGQLELPAVVQPATEAETLKAGIAVLEARLSGLRERASGKAMTPDQRLQLNAMKTTLSDLQQQLDRFPARVTDRNGRLEQLLARARQLRQKSQVHLESVAALQIQAEDALDSLALEFLAGQDRRMVFALDKTEQQIAHLYEYLALQGLDSGEHGK</sequence>
<organism evidence="2 3">
    <name type="scientific">Marinobacter aromaticivorans</name>
    <dbReference type="NCBI Taxonomy" id="1494078"/>
    <lineage>
        <taxon>Bacteria</taxon>
        <taxon>Pseudomonadati</taxon>
        <taxon>Pseudomonadota</taxon>
        <taxon>Gammaproteobacteria</taxon>
        <taxon>Pseudomonadales</taxon>
        <taxon>Marinobacteraceae</taxon>
        <taxon>Marinobacter</taxon>
    </lineage>
</organism>
<dbReference type="Gene3D" id="1.25.40.10">
    <property type="entry name" value="Tetratricopeptide repeat domain"/>
    <property type="match status" value="1"/>
</dbReference>
<evidence type="ECO:0008006" key="4">
    <source>
        <dbReference type="Google" id="ProtNLM"/>
    </source>
</evidence>
<feature type="signal peptide" evidence="1">
    <location>
        <begin position="1"/>
        <end position="28"/>
    </location>
</feature>
<keyword evidence="3" id="KW-1185">Reference proteome</keyword>
<keyword evidence="1" id="KW-0732">Signal</keyword>
<dbReference type="SUPFAM" id="SSF48452">
    <property type="entry name" value="TPR-like"/>
    <property type="match status" value="1"/>
</dbReference>